<organism evidence="11 13">
    <name type="scientific">Rhodotorula toruloides</name>
    <name type="common">Yeast</name>
    <name type="synonym">Rhodosporidium toruloides</name>
    <dbReference type="NCBI Taxonomy" id="5286"/>
    <lineage>
        <taxon>Eukaryota</taxon>
        <taxon>Fungi</taxon>
        <taxon>Dikarya</taxon>
        <taxon>Basidiomycota</taxon>
        <taxon>Pucciniomycotina</taxon>
        <taxon>Microbotryomycetes</taxon>
        <taxon>Sporidiobolales</taxon>
        <taxon>Sporidiobolaceae</taxon>
        <taxon>Rhodotorula</taxon>
    </lineage>
</organism>
<evidence type="ECO:0000256" key="4">
    <source>
        <dbReference type="ARBA" id="ARBA00011881"/>
    </source>
</evidence>
<dbReference type="AlphaFoldDB" id="A0A0K3CPB2"/>
<sequence>MTQHTQDNSNSSRIDTALDLASELFHLPTPTAAHWTPAHGGDGGAHSLRAYWDGSGHRKLTHRPSAPTLTVLAPLPHLISRPHRTITRLTVSQLHLTLSQRSLSSLSKRTLTQSLTLSPSLTVLASTPPTDRSDSIKHVAFSPDGKKQAVFRVTPAKKGKAEKRSVEVVSTESGRVECEVECKSEVHGEWYFDSTFGTVAWHPSSHALIYVAEAPSPSAPSPSSSSAQRPTKDKFVYTADWGETFIGKKSPTLFLLLLPNSPFASLLSSPSSGASIHRLTGEGKTSYGQPSFLPDARDGSPRVVVTGYEELRDGRKLGVVYCTNRVARVWVLEFGVEECEGKEEGEKEGEKTFKVVKTIPVSPADRSSRSPRVIPSSSSTDATATQIVYLSNILGSVHASCAQLHLASLSPSSSVEDRVLVKQVDAPTTDDDFPGLYIDQLPLQPFVRSSQGEEGWSVVAASSWRSRRVPLLISLATGRVTSLAPWPTANPESDAALPYLQAREEELESFAVLGTDGERRVVGVRSGCGAVGRVVVADLGEEGVEWKVVREAGVSDELSAALSRISYTVLPLPHFAPSELILISPIPIDPTAESRPNLPPLIVYPHGGPHSAYTTDFSYAVAAHVLAGYRVVLVNYPGSTGFGQHTISALPSRLGEWEVEATLASAHYLNALSLASRTKGKRLLMGGSHGGWIACHLSARWAGEWDAVVMRNPVTDLVGNAGMTDIPDWCYEETSTPYSLSSPPSYLTPSAFTTFHSLSPLRHASSVTAPTLLLIGESDRRVPKEQGRAWFHALKGEGKAEVEMLVFPGNGHPVAETVEAEWVAFESGVRWLAKYTDFE</sequence>
<dbReference type="Pfam" id="PF19283">
    <property type="entry name" value="APEH_N"/>
    <property type="match status" value="1"/>
</dbReference>
<dbReference type="EC" id="3.4.19.1" evidence="5"/>
<keyword evidence="7" id="KW-0378">Hydrolase</keyword>
<dbReference type="GO" id="GO:0004252">
    <property type="term" value="F:serine-type endopeptidase activity"/>
    <property type="evidence" value="ECO:0007669"/>
    <property type="project" value="TreeGrafter"/>
</dbReference>
<dbReference type="GO" id="GO:0005737">
    <property type="term" value="C:cytoplasm"/>
    <property type="evidence" value="ECO:0007669"/>
    <property type="project" value="UniProtKB-SubCell"/>
</dbReference>
<evidence type="ECO:0000313" key="11">
    <source>
        <dbReference type="EMBL" id="CTR10813.1"/>
    </source>
</evidence>
<reference evidence="12 14" key="2">
    <citation type="journal article" date="2018" name="Elife">
        <title>Functional genomics of lipid metabolism in the oleaginous yeast Rhodosporidium toruloides.</title>
        <authorList>
            <person name="Coradetti S.T."/>
            <person name="Pinel D."/>
            <person name="Geiselman G."/>
            <person name="Ito M."/>
            <person name="Mondo S."/>
            <person name="Reilly M.C."/>
            <person name="Cheng Y.F."/>
            <person name="Bauer S."/>
            <person name="Grigoriev I."/>
            <person name="Gladden J.M."/>
            <person name="Simmons B.A."/>
            <person name="Brem R."/>
            <person name="Arkin A.P."/>
            <person name="Skerker J.M."/>
        </authorList>
    </citation>
    <scope>NUCLEOTIDE SEQUENCE [LARGE SCALE GENOMIC DNA]</scope>
    <source>
        <strain evidence="12 14">NBRC 0880</strain>
    </source>
</reference>
<dbReference type="Proteomes" id="UP000199069">
    <property type="component" value="Unassembled WGS sequence"/>
</dbReference>
<protein>
    <recommendedName>
        <fullName evidence="5">acylaminoacyl-peptidase</fullName>
        <ecNumber evidence="5">3.4.19.1</ecNumber>
    </recommendedName>
    <alternativeName>
        <fullName evidence="8">Dipeptidyl-peptidase V</fullName>
    </alternativeName>
</protein>
<name>A0A0K3CPB2_RHOTO</name>
<keyword evidence="13" id="KW-1185">Reference proteome</keyword>
<evidence type="ECO:0000259" key="9">
    <source>
        <dbReference type="Pfam" id="PF00326"/>
    </source>
</evidence>
<dbReference type="Proteomes" id="UP000239560">
    <property type="component" value="Unassembled WGS sequence"/>
</dbReference>
<dbReference type="SUPFAM" id="SSF82171">
    <property type="entry name" value="DPP6 N-terminal domain-like"/>
    <property type="match status" value="1"/>
</dbReference>
<evidence type="ECO:0000259" key="10">
    <source>
        <dbReference type="Pfam" id="PF19283"/>
    </source>
</evidence>
<dbReference type="InterPro" id="IPR045550">
    <property type="entry name" value="AARE_N"/>
</dbReference>
<dbReference type="PANTHER" id="PTHR42776">
    <property type="entry name" value="SERINE PEPTIDASE S9 FAMILY MEMBER"/>
    <property type="match status" value="1"/>
</dbReference>
<dbReference type="EMBL" id="LCTV02000014">
    <property type="protein sequence ID" value="PRQ70847.1"/>
    <property type="molecule type" value="Genomic_DNA"/>
</dbReference>
<comment type="subunit">
    <text evidence="4">Homotetramer.</text>
</comment>
<keyword evidence="6" id="KW-0963">Cytoplasm</keyword>
<feature type="domain" description="Peptidase S9 prolyl oligopeptidase catalytic" evidence="9">
    <location>
        <begin position="622"/>
        <end position="836"/>
    </location>
</feature>
<comment type="similarity">
    <text evidence="3">Belongs to the peptidase S9C family.</text>
</comment>
<evidence type="ECO:0000313" key="13">
    <source>
        <dbReference type="Proteomes" id="UP000199069"/>
    </source>
</evidence>
<dbReference type="InterPro" id="IPR001375">
    <property type="entry name" value="Peptidase_S9_cat"/>
</dbReference>
<evidence type="ECO:0000256" key="3">
    <source>
        <dbReference type="ARBA" id="ARBA00010040"/>
    </source>
</evidence>
<evidence type="ECO:0000256" key="1">
    <source>
        <dbReference type="ARBA" id="ARBA00000721"/>
    </source>
</evidence>
<accession>A0A0K3CPB2</accession>
<dbReference type="OrthoDB" id="43744at2759"/>
<dbReference type="Gene3D" id="3.40.50.1820">
    <property type="entry name" value="alpha/beta hydrolase"/>
    <property type="match status" value="1"/>
</dbReference>
<reference evidence="11 13" key="1">
    <citation type="submission" date="2015-07" db="EMBL/GenBank/DDBJ databases">
        <authorList>
            <person name="Cajimat M.N.B."/>
            <person name="Milazzo M.L."/>
            <person name="Fulhorst C.F."/>
        </authorList>
    </citation>
    <scope>NUCLEOTIDE SEQUENCE [LARGE SCALE GENOMIC DNA]</scope>
    <source>
        <strain evidence="11">Single colony</strain>
    </source>
</reference>
<evidence type="ECO:0000313" key="12">
    <source>
        <dbReference type="EMBL" id="PRQ70847.1"/>
    </source>
</evidence>
<dbReference type="Pfam" id="PF00326">
    <property type="entry name" value="Peptidase_S9"/>
    <property type="match status" value="1"/>
</dbReference>
<evidence type="ECO:0000256" key="8">
    <source>
        <dbReference type="ARBA" id="ARBA00032829"/>
    </source>
</evidence>
<evidence type="ECO:0000256" key="2">
    <source>
        <dbReference type="ARBA" id="ARBA00004496"/>
    </source>
</evidence>
<feature type="domain" description="Acylamino-acid-releasing enzyme N-terminal" evidence="10">
    <location>
        <begin position="90"/>
        <end position="485"/>
    </location>
</feature>
<dbReference type="EMBL" id="CWKI01000014">
    <property type="protein sequence ID" value="CTR10813.1"/>
    <property type="molecule type" value="Genomic_DNA"/>
</dbReference>
<proteinExistence type="inferred from homology"/>
<dbReference type="InterPro" id="IPR029058">
    <property type="entry name" value="AB_hydrolase_fold"/>
</dbReference>
<dbReference type="PANTHER" id="PTHR42776:SF4">
    <property type="entry name" value="ACYLAMINO-ACID-RELEASING ENZYME"/>
    <property type="match status" value="1"/>
</dbReference>
<comment type="subcellular location">
    <subcellularLocation>
        <location evidence="2">Cytoplasm</location>
    </subcellularLocation>
</comment>
<evidence type="ECO:0000313" key="14">
    <source>
        <dbReference type="Proteomes" id="UP000239560"/>
    </source>
</evidence>
<dbReference type="OMA" id="QEIATPF"/>
<evidence type="ECO:0000256" key="7">
    <source>
        <dbReference type="ARBA" id="ARBA00022801"/>
    </source>
</evidence>
<comment type="catalytic activity">
    <reaction evidence="1">
        <text>Cleavage of an N-acetyl or N-formyl amino acid from the N-terminus of a polypeptide.</text>
        <dbReference type="EC" id="3.4.19.1"/>
    </reaction>
</comment>
<dbReference type="GO" id="GO:0008242">
    <property type="term" value="F:omega peptidase activity"/>
    <property type="evidence" value="ECO:0007669"/>
    <property type="project" value="UniProtKB-EC"/>
</dbReference>
<dbReference type="SUPFAM" id="SSF53474">
    <property type="entry name" value="alpha/beta-Hydrolases"/>
    <property type="match status" value="1"/>
</dbReference>
<dbReference type="GO" id="GO:0006508">
    <property type="term" value="P:proteolysis"/>
    <property type="evidence" value="ECO:0007669"/>
    <property type="project" value="InterPro"/>
</dbReference>
<evidence type="ECO:0000256" key="6">
    <source>
        <dbReference type="ARBA" id="ARBA00022490"/>
    </source>
</evidence>
<gene>
    <name evidence="11" type="primary">FGENESH: predicted gene_14.224</name>
    <name evidence="12" type="ORF">AAT19DRAFT_11004</name>
    <name evidence="11" type="ORF">BN2166_0066740</name>
</gene>
<evidence type="ECO:0000256" key="5">
    <source>
        <dbReference type="ARBA" id="ARBA00012917"/>
    </source>
</evidence>
<dbReference type="STRING" id="5286.A0A0K3CPB2"/>